<protein>
    <submittedName>
        <fullName evidence="4">NAD-binding protein</fullName>
    </submittedName>
</protein>
<comment type="caution">
    <text evidence="4">The sequence shown here is derived from an EMBL/GenBank/DDBJ whole genome shotgun (WGS) entry which is preliminary data.</text>
</comment>
<dbReference type="GO" id="GO:0016616">
    <property type="term" value="F:oxidoreductase activity, acting on the CH-OH group of donors, NAD or NADP as acceptor"/>
    <property type="evidence" value="ECO:0007669"/>
    <property type="project" value="UniProtKB-ARBA"/>
</dbReference>
<keyword evidence="2" id="KW-0520">NAD</keyword>
<dbReference type="EMBL" id="DXGD01000292">
    <property type="protein sequence ID" value="HIX00042.1"/>
    <property type="molecule type" value="Genomic_DNA"/>
</dbReference>
<reference evidence="4" key="1">
    <citation type="journal article" date="2021" name="PeerJ">
        <title>Extensive microbial diversity within the chicken gut microbiome revealed by metagenomics and culture.</title>
        <authorList>
            <person name="Gilroy R."/>
            <person name="Ravi A."/>
            <person name="Getino M."/>
            <person name="Pursley I."/>
            <person name="Horton D.L."/>
            <person name="Alikhan N.F."/>
            <person name="Baker D."/>
            <person name="Gharbi K."/>
            <person name="Hall N."/>
            <person name="Watson M."/>
            <person name="Adriaenssens E.M."/>
            <person name="Foster-Nyarko E."/>
            <person name="Jarju S."/>
            <person name="Secka A."/>
            <person name="Antonio M."/>
            <person name="Oren A."/>
            <person name="Chaudhuri R.R."/>
            <person name="La Ragione R."/>
            <person name="Hildebrand F."/>
            <person name="Pallen M.J."/>
        </authorList>
    </citation>
    <scope>NUCLEOTIDE SEQUENCE</scope>
    <source>
        <strain evidence="4">ChiHejej3B27-3195</strain>
    </source>
</reference>
<dbReference type="GO" id="GO:0051287">
    <property type="term" value="F:NAD binding"/>
    <property type="evidence" value="ECO:0007669"/>
    <property type="project" value="InterPro"/>
</dbReference>
<evidence type="ECO:0000313" key="4">
    <source>
        <dbReference type="EMBL" id="HIX00042.1"/>
    </source>
</evidence>
<evidence type="ECO:0000259" key="3">
    <source>
        <dbReference type="Pfam" id="PF02826"/>
    </source>
</evidence>
<proteinExistence type="predicted"/>
<dbReference type="Proteomes" id="UP000824151">
    <property type="component" value="Unassembled WGS sequence"/>
</dbReference>
<evidence type="ECO:0000313" key="5">
    <source>
        <dbReference type="Proteomes" id="UP000824151"/>
    </source>
</evidence>
<dbReference type="PANTHER" id="PTHR43333:SF1">
    <property type="entry name" value="D-ISOMER SPECIFIC 2-HYDROXYACID DEHYDROGENASE NAD-BINDING DOMAIN-CONTAINING PROTEIN"/>
    <property type="match status" value="1"/>
</dbReference>
<evidence type="ECO:0000256" key="2">
    <source>
        <dbReference type="ARBA" id="ARBA00023027"/>
    </source>
</evidence>
<keyword evidence="1" id="KW-0560">Oxidoreductase</keyword>
<accession>A0A9D2A8K0</accession>
<dbReference type="InterPro" id="IPR036291">
    <property type="entry name" value="NAD(P)-bd_dom_sf"/>
</dbReference>
<dbReference type="InterPro" id="IPR006140">
    <property type="entry name" value="D-isomer_DH_NAD-bd"/>
</dbReference>
<dbReference type="PROSITE" id="PS00671">
    <property type="entry name" value="D_2_HYDROXYACID_DH_3"/>
    <property type="match status" value="1"/>
</dbReference>
<dbReference type="Pfam" id="PF02826">
    <property type="entry name" value="2-Hacid_dh_C"/>
    <property type="match status" value="1"/>
</dbReference>
<dbReference type="Gene3D" id="3.40.50.720">
    <property type="entry name" value="NAD(P)-binding Rossmann-like Domain"/>
    <property type="match status" value="2"/>
</dbReference>
<sequence>MHRIHLLPGGPDRLIQGLRAEGAQLVGAQEQPDGIVLTKMFGGLDLDQVLRENPQATWVQLPSAGIEKYGKVLAAHPERLWTSAKGAYAAPVGEHGLLLTLAALRGLKTRARAESWGPEGGVSLNGLRCVVLGAGGVAAEIVRLYKAFDTHVTVVRRRDEPMGSADRTVTFDQLDDVLDGADVLALAAAVTPQTEQMIGAEQFGALAEGAVVVNVGRGRLIEQDALVEALSSGGLGGAGLDVTDPEPLPDGHPLWGLKNCLITPHTADTAEIVAPLLCERVLTNFRLIREGREPVGRVDPQQGY</sequence>
<reference evidence="4" key="2">
    <citation type="submission" date="2021-04" db="EMBL/GenBank/DDBJ databases">
        <authorList>
            <person name="Gilroy R."/>
        </authorList>
    </citation>
    <scope>NUCLEOTIDE SEQUENCE</scope>
    <source>
        <strain evidence="4">ChiHejej3B27-3195</strain>
    </source>
</reference>
<dbReference type="PANTHER" id="PTHR43333">
    <property type="entry name" value="2-HACID_DH_C DOMAIN-CONTAINING PROTEIN"/>
    <property type="match status" value="1"/>
</dbReference>
<gene>
    <name evidence="4" type="ORF">H9871_07840</name>
</gene>
<dbReference type="AlphaFoldDB" id="A0A9D2A8K0"/>
<dbReference type="SUPFAM" id="SSF51735">
    <property type="entry name" value="NAD(P)-binding Rossmann-fold domains"/>
    <property type="match status" value="1"/>
</dbReference>
<name>A0A9D2A8K0_9MICC</name>
<evidence type="ECO:0000256" key="1">
    <source>
        <dbReference type="ARBA" id="ARBA00023002"/>
    </source>
</evidence>
<organism evidence="4 5">
    <name type="scientific">Candidatus Nesterenkonia stercoripullorum</name>
    <dbReference type="NCBI Taxonomy" id="2838701"/>
    <lineage>
        <taxon>Bacteria</taxon>
        <taxon>Bacillati</taxon>
        <taxon>Actinomycetota</taxon>
        <taxon>Actinomycetes</taxon>
        <taxon>Micrococcales</taxon>
        <taxon>Micrococcaceae</taxon>
        <taxon>Nesterenkonia</taxon>
    </lineage>
</organism>
<feature type="domain" description="D-isomer specific 2-hydroxyacid dehydrogenase NAD-binding" evidence="3">
    <location>
        <begin position="103"/>
        <end position="267"/>
    </location>
</feature>
<dbReference type="InterPro" id="IPR029753">
    <property type="entry name" value="D-isomer_DH_CS"/>
</dbReference>